<gene>
    <name evidence="9" type="ORF">LLUT_LOCUS34356</name>
</gene>
<feature type="compositionally biased region" description="Low complexity" evidence="7">
    <location>
        <begin position="154"/>
        <end position="170"/>
    </location>
</feature>
<dbReference type="PANTHER" id="PTHR32096:SF80">
    <property type="entry name" value="WRKY TRANSCRIPTION FACTOR 27-RELATED"/>
    <property type="match status" value="1"/>
</dbReference>
<name>A0AAV1YH11_LUPLU</name>
<evidence type="ECO:0000256" key="6">
    <source>
        <dbReference type="ARBA" id="ARBA00060761"/>
    </source>
</evidence>
<evidence type="ECO:0000256" key="5">
    <source>
        <dbReference type="ARBA" id="ARBA00023242"/>
    </source>
</evidence>
<dbReference type="GO" id="GO:0000976">
    <property type="term" value="F:transcription cis-regulatory region binding"/>
    <property type="evidence" value="ECO:0007669"/>
    <property type="project" value="TreeGrafter"/>
</dbReference>
<evidence type="ECO:0000256" key="4">
    <source>
        <dbReference type="ARBA" id="ARBA00023163"/>
    </source>
</evidence>
<keyword evidence="3" id="KW-0238">DNA-binding</keyword>
<comment type="similarity">
    <text evidence="6">Belongs to the WRKY group II-e family.</text>
</comment>
<evidence type="ECO:0000256" key="7">
    <source>
        <dbReference type="SAM" id="MobiDB-lite"/>
    </source>
</evidence>
<dbReference type="GO" id="GO:0005634">
    <property type="term" value="C:nucleus"/>
    <property type="evidence" value="ECO:0007669"/>
    <property type="project" value="UniProtKB-SubCell"/>
</dbReference>
<evidence type="ECO:0000256" key="1">
    <source>
        <dbReference type="ARBA" id="ARBA00004123"/>
    </source>
</evidence>
<dbReference type="EMBL" id="CAXHTB010000025">
    <property type="protein sequence ID" value="CAL0333296.1"/>
    <property type="molecule type" value="Genomic_DNA"/>
</dbReference>
<evidence type="ECO:0000256" key="3">
    <source>
        <dbReference type="ARBA" id="ARBA00023125"/>
    </source>
</evidence>
<sequence>MAHEDWDLFAIVRSCKAATFTTPTTTTQTPLTATTSITRTPSPKGTATFIANQENDPFSFATNIVQPRTTGFQELHPLFMNFNPTSTINTTSTSGNSINPNFIFSDFSRSIEQQQHHHTTVLAPTTTYTNIGVPTSGFEIFHQQQPQHLEEPQQHQQQQEQKQHNQLHVQVPQNTSMILPTTQTQTPKSRKRKSQQKKTVSHVTADNLSSDLWAWRKYGQKPIKGSPYPRNYYRCSSCKGCAARKQVERSTSEPNMFILTYTGEHKHPKPAHRNSLAGSTRNKTTTTRLHQTQENGSPSSIDAVSPTQAITTSLSMNMDGEKLEPELGSGSDDEDVLIPNSMGLSETVFLSPNSVPRLDQDCSETSSNNTRLNPG</sequence>
<keyword evidence="2" id="KW-0805">Transcription regulation</keyword>
<feature type="compositionally biased region" description="Polar residues" evidence="7">
    <location>
        <begin position="171"/>
        <end position="187"/>
    </location>
</feature>
<dbReference type="Proteomes" id="UP001497480">
    <property type="component" value="Unassembled WGS sequence"/>
</dbReference>
<comment type="subcellular location">
    <subcellularLocation>
        <location evidence="1">Nucleus</location>
    </subcellularLocation>
</comment>
<keyword evidence="10" id="KW-1185">Reference proteome</keyword>
<keyword evidence="4" id="KW-0804">Transcription</keyword>
<dbReference type="SMART" id="SM00774">
    <property type="entry name" value="WRKY"/>
    <property type="match status" value="1"/>
</dbReference>
<keyword evidence="5" id="KW-0539">Nucleus</keyword>
<dbReference type="SUPFAM" id="SSF118290">
    <property type="entry name" value="WRKY DNA-binding domain"/>
    <property type="match status" value="1"/>
</dbReference>
<dbReference type="FunFam" id="2.20.25.80:FF:000007">
    <property type="entry name" value="WRKY transcription factor 22"/>
    <property type="match status" value="1"/>
</dbReference>
<feature type="compositionally biased region" description="Basic residues" evidence="7">
    <location>
        <begin position="188"/>
        <end position="200"/>
    </location>
</feature>
<dbReference type="InterPro" id="IPR044810">
    <property type="entry name" value="WRKY_plant"/>
</dbReference>
<dbReference type="InterPro" id="IPR003657">
    <property type="entry name" value="WRKY_dom"/>
</dbReference>
<feature type="compositionally biased region" description="Polar residues" evidence="7">
    <location>
        <begin position="276"/>
        <end position="316"/>
    </location>
</feature>
<accession>A0AAV1YH11</accession>
<dbReference type="PROSITE" id="PS50811">
    <property type="entry name" value="WRKY"/>
    <property type="match status" value="1"/>
</dbReference>
<evidence type="ECO:0000259" key="8">
    <source>
        <dbReference type="PROSITE" id="PS50811"/>
    </source>
</evidence>
<evidence type="ECO:0000313" key="9">
    <source>
        <dbReference type="EMBL" id="CAL0333296.1"/>
    </source>
</evidence>
<feature type="domain" description="WRKY" evidence="8">
    <location>
        <begin position="204"/>
        <end position="270"/>
    </location>
</feature>
<organism evidence="9 10">
    <name type="scientific">Lupinus luteus</name>
    <name type="common">European yellow lupine</name>
    <dbReference type="NCBI Taxonomy" id="3873"/>
    <lineage>
        <taxon>Eukaryota</taxon>
        <taxon>Viridiplantae</taxon>
        <taxon>Streptophyta</taxon>
        <taxon>Embryophyta</taxon>
        <taxon>Tracheophyta</taxon>
        <taxon>Spermatophyta</taxon>
        <taxon>Magnoliopsida</taxon>
        <taxon>eudicotyledons</taxon>
        <taxon>Gunneridae</taxon>
        <taxon>Pentapetalae</taxon>
        <taxon>rosids</taxon>
        <taxon>fabids</taxon>
        <taxon>Fabales</taxon>
        <taxon>Fabaceae</taxon>
        <taxon>Papilionoideae</taxon>
        <taxon>50 kb inversion clade</taxon>
        <taxon>genistoids sensu lato</taxon>
        <taxon>core genistoids</taxon>
        <taxon>Genisteae</taxon>
        <taxon>Lupinus</taxon>
    </lineage>
</organism>
<proteinExistence type="inferred from homology"/>
<evidence type="ECO:0000313" key="10">
    <source>
        <dbReference type="Proteomes" id="UP001497480"/>
    </source>
</evidence>
<reference evidence="9 10" key="1">
    <citation type="submission" date="2024-03" db="EMBL/GenBank/DDBJ databases">
        <authorList>
            <person name="Martinez-Hernandez J."/>
        </authorList>
    </citation>
    <scope>NUCLEOTIDE SEQUENCE [LARGE SCALE GENOMIC DNA]</scope>
</reference>
<dbReference type="InterPro" id="IPR036576">
    <property type="entry name" value="WRKY_dom_sf"/>
</dbReference>
<comment type="caution">
    <text evidence="9">The sequence shown here is derived from an EMBL/GenBank/DDBJ whole genome shotgun (WGS) entry which is preliminary data.</text>
</comment>
<dbReference type="GO" id="GO:0003700">
    <property type="term" value="F:DNA-binding transcription factor activity"/>
    <property type="evidence" value="ECO:0007669"/>
    <property type="project" value="InterPro"/>
</dbReference>
<feature type="compositionally biased region" description="Polar residues" evidence="7">
    <location>
        <begin position="342"/>
        <end position="354"/>
    </location>
</feature>
<dbReference type="PANTHER" id="PTHR32096">
    <property type="entry name" value="WRKY TRANSCRIPTION FACTOR 30-RELATED-RELATED"/>
    <property type="match status" value="1"/>
</dbReference>
<protein>
    <recommendedName>
        <fullName evidence="8">WRKY domain-containing protein</fullName>
    </recommendedName>
</protein>
<dbReference type="Gene3D" id="2.20.25.80">
    <property type="entry name" value="WRKY domain"/>
    <property type="match status" value="1"/>
</dbReference>
<evidence type="ECO:0000256" key="2">
    <source>
        <dbReference type="ARBA" id="ARBA00023015"/>
    </source>
</evidence>
<feature type="region of interest" description="Disordered" evidence="7">
    <location>
        <begin position="265"/>
        <end position="375"/>
    </location>
</feature>
<feature type="region of interest" description="Disordered" evidence="7">
    <location>
        <begin position="145"/>
        <end position="203"/>
    </location>
</feature>
<dbReference type="AlphaFoldDB" id="A0AAV1YH11"/>
<feature type="compositionally biased region" description="Polar residues" evidence="7">
    <location>
        <begin position="363"/>
        <end position="375"/>
    </location>
</feature>
<dbReference type="Pfam" id="PF03106">
    <property type="entry name" value="WRKY"/>
    <property type="match status" value="1"/>
</dbReference>